<keyword evidence="4 5" id="KW-0472">Membrane</keyword>
<evidence type="ECO:0000256" key="1">
    <source>
        <dbReference type="ARBA" id="ARBA00004141"/>
    </source>
</evidence>
<name>A0ABU1IQU6_9BACL</name>
<dbReference type="EMBL" id="JAVDQG010000005">
    <property type="protein sequence ID" value="MDR6226524.1"/>
    <property type="molecule type" value="Genomic_DNA"/>
</dbReference>
<evidence type="ECO:0000313" key="6">
    <source>
        <dbReference type="EMBL" id="MDR6226524.1"/>
    </source>
</evidence>
<dbReference type="Pfam" id="PF02674">
    <property type="entry name" value="Colicin_V"/>
    <property type="match status" value="1"/>
</dbReference>
<evidence type="ECO:0000256" key="4">
    <source>
        <dbReference type="ARBA" id="ARBA00023136"/>
    </source>
</evidence>
<dbReference type="PANTHER" id="PTHR37306">
    <property type="entry name" value="COLICIN V PRODUCTION PROTEIN"/>
    <property type="match status" value="1"/>
</dbReference>
<evidence type="ECO:0000256" key="5">
    <source>
        <dbReference type="SAM" id="Phobius"/>
    </source>
</evidence>
<organism evidence="6 7">
    <name type="scientific">Desmospora profundinema</name>
    <dbReference type="NCBI Taxonomy" id="1571184"/>
    <lineage>
        <taxon>Bacteria</taxon>
        <taxon>Bacillati</taxon>
        <taxon>Bacillota</taxon>
        <taxon>Bacilli</taxon>
        <taxon>Bacillales</taxon>
        <taxon>Thermoactinomycetaceae</taxon>
        <taxon>Desmospora</taxon>
    </lineage>
</organism>
<comment type="caution">
    <text evidence="6">The sequence shown here is derived from an EMBL/GenBank/DDBJ whole genome shotgun (WGS) entry which is preliminary data.</text>
</comment>
<accession>A0ABU1IQU6</accession>
<evidence type="ECO:0000256" key="2">
    <source>
        <dbReference type="ARBA" id="ARBA00022692"/>
    </source>
</evidence>
<evidence type="ECO:0000313" key="7">
    <source>
        <dbReference type="Proteomes" id="UP001185012"/>
    </source>
</evidence>
<protein>
    <submittedName>
        <fullName evidence="6">Membrane protein required for colicin V production</fullName>
    </submittedName>
</protein>
<dbReference type="InterPro" id="IPR003825">
    <property type="entry name" value="Colicin-V_CvpA"/>
</dbReference>
<sequence length="174" mass="18513">MSWMDVVIVLLLIGALLQGYRKGLIKEASALLGVIVALYLAWRFSSELSESLAGVIPLPESLSGGVWGLLPLEQAIYTLLAFVLIFVVVRILLSVVASVLTQLFRVPVLAQINGVGGAVLGLLKVLLVILVVVNLLATLPWESGQTAVQQSTLSQSLLELTPELGSQAETKDPS</sequence>
<reference evidence="6 7" key="1">
    <citation type="submission" date="2023-07" db="EMBL/GenBank/DDBJ databases">
        <title>Genomic Encyclopedia of Type Strains, Phase IV (KMG-IV): sequencing the most valuable type-strain genomes for metagenomic binning, comparative biology and taxonomic classification.</title>
        <authorList>
            <person name="Goeker M."/>
        </authorList>
    </citation>
    <scope>NUCLEOTIDE SEQUENCE [LARGE SCALE GENOMIC DNA]</scope>
    <source>
        <strain evidence="6 7">DSM 45903</strain>
    </source>
</reference>
<keyword evidence="2 5" id="KW-0812">Transmembrane</keyword>
<proteinExistence type="predicted"/>
<feature type="transmembrane region" description="Helical" evidence="5">
    <location>
        <begin position="112"/>
        <end position="137"/>
    </location>
</feature>
<evidence type="ECO:0000256" key="3">
    <source>
        <dbReference type="ARBA" id="ARBA00022989"/>
    </source>
</evidence>
<gene>
    <name evidence="6" type="ORF">JOE21_002531</name>
</gene>
<feature type="transmembrane region" description="Helical" evidence="5">
    <location>
        <begin position="76"/>
        <end position="100"/>
    </location>
</feature>
<dbReference type="RefSeq" id="WP_309866520.1">
    <property type="nucleotide sequence ID" value="NZ_JAVDQG010000005.1"/>
</dbReference>
<dbReference type="PANTHER" id="PTHR37306:SF1">
    <property type="entry name" value="COLICIN V PRODUCTION PROTEIN"/>
    <property type="match status" value="1"/>
</dbReference>
<keyword evidence="3 5" id="KW-1133">Transmembrane helix</keyword>
<feature type="transmembrane region" description="Helical" evidence="5">
    <location>
        <begin position="29"/>
        <end position="45"/>
    </location>
</feature>
<keyword evidence="7" id="KW-1185">Reference proteome</keyword>
<comment type="subcellular location">
    <subcellularLocation>
        <location evidence="1">Membrane</location>
        <topology evidence="1">Multi-pass membrane protein</topology>
    </subcellularLocation>
</comment>
<dbReference type="Proteomes" id="UP001185012">
    <property type="component" value="Unassembled WGS sequence"/>
</dbReference>